<comment type="caution">
    <text evidence="3">The sequence shown here is derived from an EMBL/GenBank/DDBJ whole genome shotgun (WGS) entry which is preliminary data.</text>
</comment>
<feature type="region of interest" description="Disordered" evidence="1">
    <location>
        <begin position="324"/>
        <end position="365"/>
    </location>
</feature>
<protein>
    <recommendedName>
        <fullName evidence="2">BTB domain-containing protein</fullName>
    </recommendedName>
</protein>
<dbReference type="InterPro" id="IPR000210">
    <property type="entry name" value="BTB/POZ_dom"/>
</dbReference>
<dbReference type="OrthoDB" id="2746456at2759"/>
<dbReference type="EMBL" id="BFAD01000009">
    <property type="protein sequence ID" value="GBE86563.1"/>
    <property type="molecule type" value="Genomic_DNA"/>
</dbReference>
<feature type="domain" description="BTB" evidence="2">
    <location>
        <begin position="381"/>
        <end position="456"/>
    </location>
</feature>
<evidence type="ECO:0000259" key="2">
    <source>
        <dbReference type="PROSITE" id="PS50097"/>
    </source>
</evidence>
<organism evidence="3 4">
    <name type="scientific">Sparassis crispa</name>
    <dbReference type="NCBI Taxonomy" id="139825"/>
    <lineage>
        <taxon>Eukaryota</taxon>
        <taxon>Fungi</taxon>
        <taxon>Dikarya</taxon>
        <taxon>Basidiomycota</taxon>
        <taxon>Agaricomycotina</taxon>
        <taxon>Agaricomycetes</taxon>
        <taxon>Polyporales</taxon>
        <taxon>Sparassidaceae</taxon>
        <taxon>Sparassis</taxon>
    </lineage>
</organism>
<feature type="compositionally biased region" description="Polar residues" evidence="1">
    <location>
        <begin position="324"/>
        <end position="335"/>
    </location>
</feature>
<evidence type="ECO:0000313" key="3">
    <source>
        <dbReference type="EMBL" id="GBE86563.1"/>
    </source>
</evidence>
<dbReference type="GeneID" id="38783480"/>
<feature type="region of interest" description="Disordered" evidence="1">
    <location>
        <begin position="177"/>
        <end position="198"/>
    </location>
</feature>
<dbReference type="RefSeq" id="XP_027617476.1">
    <property type="nucleotide sequence ID" value="XM_027761675.1"/>
</dbReference>
<evidence type="ECO:0000256" key="1">
    <source>
        <dbReference type="SAM" id="MobiDB-lite"/>
    </source>
</evidence>
<evidence type="ECO:0000313" key="4">
    <source>
        <dbReference type="Proteomes" id="UP000287166"/>
    </source>
</evidence>
<accession>A0A401GWK8</accession>
<dbReference type="CDD" id="cd18186">
    <property type="entry name" value="BTB_POZ_ZBTB_KLHL-like"/>
    <property type="match status" value="1"/>
</dbReference>
<name>A0A401GWK8_9APHY</name>
<sequence length="719" mass="79652">MDIPSSDGIPLSTTTQPFQRVLSLAVIETCIRCCQNGKSCTYKQYHQEVAQSGTSRSALKRCDRCKSTKQRCVRPGELEDKTLSRKRLTVDHSDLIPIKYPLKHTSVSTCAQAENSASSSTLVVGSDGEERRKKQSGTRKTLPTFTSGSQVKVKVTKKRSTTVGIQIQLDGKVVSTTAHPNTTASTSRGNPPALQHNASHTAPAIFSPSIPGPAEYACRSLGDTSTLASSPTAKHVATCFPNTSTVDVSVEDEHKKRLDDNTTLCIVSKASEELNPSPFAQAGLSTIRSASISASSTVVSETDEVTIADQNLPTEHPHVLERSATAQHSRSTQVSDTKHAKHVQSLDTANADIRPAKRARRETTSTFTQCARHPVFWHVDGSVILQVENTLFKLHRSRLAQDSSYFADLFNNSSSRNSKSPDDSPIKGISKTDDLERDFMDGCLVYKMPDDVSVDDFANLMTALENAIAYTFKPPSFSVLASTLRAAHALSFSKIVEFAIHFLRPMWPSDLSLLSPERKPHAAEMVVLAQKCALPEMLKRAYYELLRTPHFSQWEDSDEDMYADDAAEARGHHHLSNADLMRLIIAREKLQRTWLHIACKALDPSTLRCSLSQTEGGRPVLLRCRVARGESLESWTVAIKQEPVLEEGMFDTICALQKLIDMEWGKLGYCTGCIDARKEMWKAQKEKLWRDLDVWLDVRTVTSSGVLQPLSEEVIYKFQ</sequence>
<reference evidence="3 4" key="1">
    <citation type="journal article" date="2018" name="Sci. Rep.">
        <title>Genome sequence of the cauliflower mushroom Sparassis crispa (Hanabiratake) and its association with beneficial usage.</title>
        <authorList>
            <person name="Kiyama R."/>
            <person name="Furutani Y."/>
            <person name="Kawaguchi K."/>
            <person name="Nakanishi T."/>
        </authorList>
    </citation>
    <scope>NUCLEOTIDE SEQUENCE [LARGE SCALE GENOMIC DNA]</scope>
</reference>
<feature type="region of interest" description="Disordered" evidence="1">
    <location>
        <begin position="119"/>
        <end position="144"/>
    </location>
</feature>
<dbReference type="InterPro" id="IPR011333">
    <property type="entry name" value="SKP1/BTB/POZ_sf"/>
</dbReference>
<dbReference type="InParanoid" id="A0A401GWK8"/>
<dbReference type="SUPFAM" id="SSF54695">
    <property type="entry name" value="POZ domain"/>
    <property type="match status" value="1"/>
</dbReference>
<dbReference type="Gene3D" id="3.30.710.10">
    <property type="entry name" value="Potassium Channel Kv1.1, Chain A"/>
    <property type="match status" value="1"/>
</dbReference>
<dbReference type="PROSITE" id="PS50097">
    <property type="entry name" value="BTB"/>
    <property type="match status" value="1"/>
</dbReference>
<proteinExistence type="predicted"/>
<gene>
    <name evidence="3" type="ORF">SCP_0904420</name>
</gene>
<keyword evidence="4" id="KW-1185">Reference proteome</keyword>
<dbReference type="Proteomes" id="UP000287166">
    <property type="component" value="Unassembled WGS sequence"/>
</dbReference>
<dbReference type="AlphaFoldDB" id="A0A401GWK8"/>
<feature type="compositionally biased region" description="Polar residues" evidence="1">
    <location>
        <begin position="177"/>
        <end position="189"/>
    </location>
</feature>